<keyword evidence="1" id="KW-0472">Membrane</keyword>
<keyword evidence="1" id="KW-0812">Transmembrane</keyword>
<keyword evidence="3" id="KW-1185">Reference proteome</keyword>
<evidence type="ECO:0000313" key="3">
    <source>
        <dbReference type="Proteomes" id="UP000188533"/>
    </source>
</evidence>
<organism evidence="2 3">
    <name type="scientific">Lentinula edodes</name>
    <name type="common">Shiitake mushroom</name>
    <name type="synonym">Lentinus edodes</name>
    <dbReference type="NCBI Taxonomy" id="5353"/>
    <lineage>
        <taxon>Eukaryota</taxon>
        <taxon>Fungi</taxon>
        <taxon>Dikarya</taxon>
        <taxon>Basidiomycota</taxon>
        <taxon>Agaricomycotina</taxon>
        <taxon>Agaricomycetes</taxon>
        <taxon>Agaricomycetidae</taxon>
        <taxon>Agaricales</taxon>
        <taxon>Marasmiineae</taxon>
        <taxon>Omphalotaceae</taxon>
        <taxon>Lentinula</taxon>
    </lineage>
</organism>
<protein>
    <submittedName>
        <fullName evidence="2">Uncharacterized protein</fullName>
    </submittedName>
</protein>
<gene>
    <name evidence="2" type="ORF">LENED_011090</name>
</gene>
<dbReference type="AlphaFoldDB" id="A0A1Q3EP51"/>
<dbReference type="Proteomes" id="UP000188533">
    <property type="component" value="Unassembled WGS sequence"/>
</dbReference>
<reference evidence="2 3" key="1">
    <citation type="submission" date="2016-08" db="EMBL/GenBank/DDBJ databases">
        <authorList>
            <consortium name="Lentinula edodes genome sequencing consortium"/>
            <person name="Sakamoto Y."/>
            <person name="Nakade K."/>
            <person name="Sato S."/>
            <person name="Yoshida Y."/>
            <person name="Miyazaki K."/>
            <person name="Natsume S."/>
            <person name="Konno N."/>
        </authorList>
    </citation>
    <scope>NUCLEOTIDE SEQUENCE [LARGE SCALE GENOMIC DNA]</scope>
    <source>
        <strain evidence="2 3">NBRC 111202</strain>
    </source>
</reference>
<sequence length="145" mass="16401">MPTLHVHSNKDANATCFYDNMCPPCPHIRIVSFLSFLILDRIESPNHLRSLTWTLPSSASIVIDHCTALLLLNTYFFAITSSLIRTITFIFHPRLFNLNLRGTLCDGGRSLHIHLCCVIISCSFGMQVLSPTYAYERIHHARALS</sequence>
<evidence type="ECO:0000256" key="1">
    <source>
        <dbReference type="SAM" id="Phobius"/>
    </source>
</evidence>
<name>A0A1Q3EP51_LENED</name>
<dbReference type="EMBL" id="BDGU01000878">
    <property type="protein sequence ID" value="GAW08975.1"/>
    <property type="molecule type" value="Genomic_DNA"/>
</dbReference>
<comment type="caution">
    <text evidence="2">The sequence shown here is derived from an EMBL/GenBank/DDBJ whole genome shotgun (WGS) entry which is preliminary data.</text>
</comment>
<accession>A0A1Q3EP51</accession>
<keyword evidence="1" id="KW-1133">Transmembrane helix</keyword>
<feature type="transmembrane region" description="Helical" evidence="1">
    <location>
        <begin position="68"/>
        <end position="91"/>
    </location>
</feature>
<proteinExistence type="predicted"/>
<evidence type="ECO:0000313" key="2">
    <source>
        <dbReference type="EMBL" id="GAW08975.1"/>
    </source>
</evidence>
<feature type="transmembrane region" description="Helical" evidence="1">
    <location>
        <begin position="111"/>
        <end position="135"/>
    </location>
</feature>
<reference evidence="2 3" key="2">
    <citation type="submission" date="2017-02" db="EMBL/GenBank/DDBJ databases">
        <title>A genome survey and senescence transcriptome analysis in Lentinula edodes.</title>
        <authorList>
            <person name="Sakamoto Y."/>
            <person name="Nakade K."/>
            <person name="Sato S."/>
            <person name="Yoshida Y."/>
            <person name="Miyazaki K."/>
            <person name="Natsume S."/>
            <person name="Konno N."/>
        </authorList>
    </citation>
    <scope>NUCLEOTIDE SEQUENCE [LARGE SCALE GENOMIC DNA]</scope>
    <source>
        <strain evidence="2 3">NBRC 111202</strain>
    </source>
</reference>